<evidence type="ECO:0000313" key="3">
    <source>
        <dbReference type="Proteomes" id="UP000265100"/>
    </source>
</evidence>
<dbReference type="InterPro" id="IPR042421">
    <property type="entry name" value="C3orf33-like"/>
</dbReference>
<keyword evidence="3" id="KW-1185">Reference proteome</keyword>
<dbReference type="GeneTree" id="ENSGT00940000175614"/>
<reference evidence="2" key="2">
    <citation type="submission" date="2025-08" db="UniProtKB">
        <authorList>
            <consortium name="Ensembl"/>
        </authorList>
    </citation>
    <scope>IDENTIFICATION</scope>
</reference>
<dbReference type="PANTHER" id="PTHR28434">
    <property type="entry name" value="PROTEIN C3ORF33"/>
    <property type="match status" value="1"/>
</dbReference>
<dbReference type="AlphaFoldDB" id="A0AAX7U2J3"/>
<dbReference type="Proteomes" id="UP000265100">
    <property type="component" value="Chromosome 14"/>
</dbReference>
<organism evidence="2 3">
    <name type="scientific">Astatotilapia calliptera</name>
    <name type="common">Eastern happy</name>
    <name type="synonym">Chromis callipterus</name>
    <dbReference type="NCBI Taxonomy" id="8154"/>
    <lineage>
        <taxon>Eukaryota</taxon>
        <taxon>Metazoa</taxon>
        <taxon>Chordata</taxon>
        <taxon>Craniata</taxon>
        <taxon>Vertebrata</taxon>
        <taxon>Euteleostomi</taxon>
        <taxon>Actinopterygii</taxon>
        <taxon>Neopterygii</taxon>
        <taxon>Teleostei</taxon>
        <taxon>Neoteleostei</taxon>
        <taxon>Acanthomorphata</taxon>
        <taxon>Ovalentaria</taxon>
        <taxon>Cichlomorphae</taxon>
        <taxon>Cichliformes</taxon>
        <taxon>Cichlidae</taxon>
        <taxon>African cichlids</taxon>
        <taxon>Pseudocrenilabrinae</taxon>
        <taxon>Haplochromini</taxon>
        <taxon>Astatotilapia</taxon>
    </lineage>
</organism>
<sequence length="184" mass="20311">MPQTSRETESEEGMRDRQQRKEETPVSHNIVTLISQFADDNLTLVRNISTGLAIAGVIVIARSIKLITKFQAACDIPARFIERNVSLRGKVHSITEKGFKVECIYIPAAGPSCRSGADTRGETMAGEECGPFPNGVVEAYQPRGRHIVLFGVSKQEGVIEELLYERRGTQARTGSHCPRSWCPP</sequence>
<evidence type="ECO:0000313" key="2">
    <source>
        <dbReference type="Ensembl" id="ENSACLP00000063020.1"/>
    </source>
</evidence>
<reference evidence="2" key="1">
    <citation type="submission" date="2018-05" db="EMBL/GenBank/DDBJ databases">
        <authorList>
            <person name="Datahose"/>
        </authorList>
    </citation>
    <scope>NUCLEOTIDE SEQUENCE</scope>
</reference>
<accession>A0AAX7U2J3</accession>
<proteinExistence type="predicted"/>
<protein>
    <submittedName>
        <fullName evidence="2">Uncharacterized protein</fullName>
    </submittedName>
</protein>
<feature type="region of interest" description="Disordered" evidence="1">
    <location>
        <begin position="1"/>
        <end position="25"/>
    </location>
</feature>
<evidence type="ECO:0000256" key="1">
    <source>
        <dbReference type="SAM" id="MobiDB-lite"/>
    </source>
</evidence>
<dbReference type="GO" id="GO:0005615">
    <property type="term" value="C:extracellular space"/>
    <property type="evidence" value="ECO:0007669"/>
    <property type="project" value="TreeGrafter"/>
</dbReference>
<name>A0AAX7U2J3_ASTCA</name>
<dbReference type="Ensembl" id="ENSACLT00000063979.1">
    <property type="protein sequence ID" value="ENSACLP00000063020.1"/>
    <property type="gene ID" value="ENSACLG00000039634.1"/>
</dbReference>
<reference evidence="2" key="3">
    <citation type="submission" date="2025-09" db="UniProtKB">
        <authorList>
            <consortium name="Ensembl"/>
        </authorList>
    </citation>
    <scope>IDENTIFICATION</scope>
</reference>
<dbReference type="PANTHER" id="PTHR28434:SF1">
    <property type="entry name" value="PROTEIN C3ORF33"/>
    <property type="match status" value="1"/>
</dbReference>